<dbReference type="SUPFAM" id="SSF81383">
    <property type="entry name" value="F-box domain"/>
    <property type="match status" value="1"/>
</dbReference>
<evidence type="ECO:0000259" key="1">
    <source>
        <dbReference type="PROSITE" id="PS50181"/>
    </source>
</evidence>
<dbReference type="AlphaFoldDB" id="K2S773"/>
<dbReference type="STRING" id="1126212.K2S773"/>
<dbReference type="Gene3D" id="1.20.1280.50">
    <property type="match status" value="1"/>
</dbReference>
<dbReference type="Proteomes" id="UP000007129">
    <property type="component" value="Unassembled WGS sequence"/>
</dbReference>
<name>K2S773_MACPH</name>
<dbReference type="InParanoid" id="K2S773"/>
<organism evidence="2 3">
    <name type="scientific">Macrophomina phaseolina (strain MS6)</name>
    <name type="common">Charcoal rot fungus</name>
    <dbReference type="NCBI Taxonomy" id="1126212"/>
    <lineage>
        <taxon>Eukaryota</taxon>
        <taxon>Fungi</taxon>
        <taxon>Dikarya</taxon>
        <taxon>Ascomycota</taxon>
        <taxon>Pezizomycotina</taxon>
        <taxon>Dothideomycetes</taxon>
        <taxon>Dothideomycetes incertae sedis</taxon>
        <taxon>Botryosphaeriales</taxon>
        <taxon>Botryosphaeriaceae</taxon>
        <taxon>Macrophomina</taxon>
    </lineage>
</organism>
<dbReference type="CDD" id="cd09917">
    <property type="entry name" value="F-box_SF"/>
    <property type="match status" value="1"/>
</dbReference>
<dbReference type="InterPro" id="IPR001810">
    <property type="entry name" value="F-box_dom"/>
</dbReference>
<sequence>MASRTERGLAGLSEELVERLFSFLEPRDLMATALVSRAFSRIAGPLLYRTMVIGGTDGRGQKSIRALLDHPQHASSSVREAVVYTSAAQLGALPLASTFTARQQQTLGEWTPLHREHLSRYVDVVGRVVQQMASLQTLEVRFLRHSDLQELLRCVFRDYGRVSDPAKMFPKLATVRFRPVDIDEEDFVRLRLATLAPVFRLPRLKHLEMQNVEIVSDSLDDAELSPTPTAKTLTLRECPLRPHHVVALLQACPALESFDCEIMYDAEYAASTGPYDFSDISDAIGTLSETLQYLRLIIILFTTTAIDIGNPGPWGISSSIGRSLKTFKQLKRLQVSLPVLLGWHARGTASLADVLPDSLEELFVTQEPAYWDGYEWNDLDFSEEPGYVAVCTKIRDYIQDKPERLRKITIAVEDMEDQEAMVFTQDIADLAAKIGIEVEILPERYA</sequence>
<dbReference type="VEuPathDB" id="FungiDB:MPH_01929"/>
<dbReference type="InterPro" id="IPR032675">
    <property type="entry name" value="LRR_dom_sf"/>
</dbReference>
<dbReference type="OrthoDB" id="4191831at2759"/>
<dbReference type="HOGENOM" id="CLU_627003_0_0_1"/>
<dbReference type="PROSITE" id="PS50181">
    <property type="entry name" value="FBOX"/>
    <property type="match status" value="1"/>
</dbReference>
<proteinExistence type="predicted"/>
<evidence type="ECO:0000313" key="2">
    <source>
        <dbReference type="EMBL" id="EKG20762.1"/>
    </source>
</evidence>
<dbReference type="eggNOG" id="ENOG502R1AN">
    <property type="taxonomic scope" value="Eukaryota"/>
</dbReference>
<evidence type="ECO:0000313" key="3">
    <source>
        <dbReference type="Proteomes" id="UP000007129"/>
    </source>
</evidence>
<dbReference type="EMBL" id="AHHD01000079">
    <property type="protein sequence ID" value="EKG20762.1"/>
    <property type="molecule type" value="Genomic_DNA"/>
</dbReference>
<reference evidence="2 3" key="1">
    <citation type="journal article" date="2012" name="BMC Genomics">
        <title>Tools to kill: Genome of one of the most destructive plant pathogenic fungi Macrophomina phaseolina.</title>
        <authorList>
            <person name="Islam M.S."/>
            <person name="Haque M.S."/>
            <person name="Islam M.M."/>
            <person name="Emdad E.M."/>
            <person name="Halim A."/>
            <person name="Hossen Q.M.M."/>
            <person name="Hossain M.Z."/>
            <person name="Ahmed B."/>
            <person name="Rahim S."/>
            <person name="Rahman M.S."/>
            <person name="Alam M.M."/>
            <person name="Hou S."/>
            <person name="Wan X."/>
            <person name="Saito J.A."/>
            <person name="Alam M."/>
        </authorList>
    </citation>
    <scope>NUCLEOTIDE SEQUENCE [LARGE SCALE GENOMIC DNA]</scope>
    <source>
        <strain evidence="2 3">MS6</strain>
    </source>
</reference>
<dbReference type="Pfam" id="PF12937">
    <property type="entry name" value="F-box-like"/>
    <property type="match status" value="1"/>
</dbReference>
<gene>
    <name evidence="2" type="ORF">MPH_01929</name>
</gene>
<feature type="domain" description="F-box" evidence="1">
    <location>
        <begin position="6"/>
        <end position="51"/>
    </location>
</feature>
<dbReference type="InterPro" id="IPR036047">
    <property type="entry name" value="F-box-like_dom_sf"/>
</dbReference>
<dbReference type="Gene3D" id="3.80.10.10">
    <property type="entry name" value="Ribonuclease Inhibitor"/>
    <property type="match status" value="1"/>
</dbReference>
<protein>
    <submittedName>
        <fullName evidence="2">F-box domain cyclin-like protein</fullName>
    </submittedName>
</protein>
<comment type="caution">
    <text evidence="2">The sequence shown here is derived from an EMBL/GenBank/DDBJ whole genome shotgun (WGS) entry which is preliminary data.</text>
</comment>
<accession>K2S773</accession>
<dbReference type="SUPFAM" id="SSF52047">
    <property type="entry name" value="RNI-like"/>
    <property type="match status" value="1"/>
</dbReference>